<dbReference type="SUPFAM" id="SSF52540">
    <property type="entry name" value="P-loop containing nucleoside triphosphate hydrolases"/>
    <property type="match status" value="1"/>
</dbReference>
<evidence type="ECO:0000256" key="1">
    <source>
        <dbReference type="ARBA" id="ARBA00022741"/>
    </source>
</evidence>
<evidence type="ECO:0000256" key="5">
    <source>
        <dbReference type="SAM" id="MobiDB-lite"/>
    </source>
</evidence>
<dbReference type="InterPro" id="IPR001650">
    <property type="entry name" value="Helicase_C-like"/>
</dbReference>
<dbReference type="InterPro" id="IPR011545">
    <property type="entry name" value="DEAD/DEAH_box_helicase_dom"/>
</dbReference>
<evidence type="ECO:0000256" key="2">
    <source>
        <dbReference type="ARBA" id="ARBA00022801"/>
    </source>
</evidence>
<keyword evidence="1" id="KW-0547">Nucleotide-binding</keyword>
<dbReference type="Pfam" id="PF00270">
    <property type="entry name" value="DEAD"/>
    <property type="match status" value="1"/>
</dbReference>
<dbReference type="RefSeq" id="WP_096672593.1">
    <property type="nucleotide sequence ID" value="NZ_OANS01000002.1"/>
</dbReference>
<keyword evidence="3 8" id="KW-0347">Helicase</keyword>
<sequence>MQEPINQQKPDESLITASTSNSRRKLEIRFPEELPVSGQRQIIKDALQSHQVVIVCGETGSGKTTQLPKICLDLGRGTLNGGKLIGHTQPRRIAATATAKRIAQELGTPLGQDVGYQVRFADKTSQGTSIKLMTDGILLAETQRDPQLKAYDTLIIDEAHERSLNIDFLLGYLRQLLPQRPDLKLIITSATIDARRFAEHFTLNGTLAPVIEVSGRLFPVEQRYAPLEPDARPEGKKASKEAKEIPEAVTEAIGNVWREGSGGAGDVLVFLPGEREIRDCAEALRKDPILQQRFHPEILSLFARQSVAEQERVFNPGNGRRIILTTNVAETSLTVPNIRYVIDSGLARVKRYSYRNKVEQLQIEPISQAAANQRAGRCGRVSDGICIRLYSEQDYQGRPPFTDPEILRSSLAAVLLRMTYLRLPKIQDFPFIDKPLGRAIADGVQLLDELGAIAYIEQAGVSQQDSNRLFKLTPTGKQLADLPLDPRIGRMLLAAKEQNALREVTIIASALATQDPRERPMDQAAAADQAHLQFADERSEFLSFVKLWDWYQDALKHKHSNRQLEGLCRSKFLSPRRLREWRDVHGQLHTMLGEKAWKENALPATYEQVHLALLTGLLGYVAKKEEDEKSQERASKTGGYVGARGIRPFIWPGSTIGKKAGAWILAGELQETHRMFARTIAKIEPQWVEQVAGHRLIKSLSDPLWDSRQGEVMAFERGTLYGLPIYHGRKVRYAPYDPELTRELFIRQALVQEEMFGRMDTPALMRETEADARKKYPNCFGFFWHNRRLIKEIEALEHRSRRPDVLVDDDLLCAFYEARIPSQVMSREGMRAWLNGKLDEGGLEADAQLRLSKNDLMRHEAAGITVDRYPKKMVVGGSELSLTYHFEPGSPKDGVTLVVPLTLLNQIDSRRCDWLVPGMCEEKALLLLKSLPPKLRRHCVPLPEYAKSFLERALEGGLFGVGDFLETLIKDIRKERGLEIKATDFRMESLPAHLFMNFRLIDEHGRQLNLERNLSRLRSEYGETARNAFQAIAHEVAQTDLGIKSSAPESRPELTTTTPPQRLVEQGGYRAWDFGELAETLELQKGNQTLYGYPALVDRVQSCDLEVFDDLTVARRAHWQGLRRLFALANKDTLKSLQKQLPGIRELGLLFMNIGSADDLVEQILQRALERAFMHEALPVNAQQFEECLQAGKPRLALIAQEIAKHTLAALQAYADLLKKLPQAKAISPKAHSDIQSQLQGLITPRLVANIPYAQLVHLPRYLKAIALRIEKLRTNPARDAQCQNDWESVERPWQKRMQGHKGSSGHAVNEDQALLDFRWQLEELRVALYAQELKTPSPMSLKRLEKVLASLR</sequence>
<dbReference type="SMART" id="SM00847">
    <property type="entry name" value="HA2"/>
    <property type="match status" value="1"/>
</dbReference>
<dbReference type="GO" id="GO:0003723">
    <property type="term" value="F:RNA binding"/>
    <property type="evidence" value="ECO:0007669"/>
    <property type="project" value="TreeGrafter"/>
</dbReference>
<dbReference type="Pfam" id="PF07717">
    <property type="entry name" value="OB_NTP_bind"/>
    <property type="match status" value="1"/>
</dbReference>
<dbReference type="Proteomes" id="UP000218069">
    <property type="component" value="Unassembled WGS sequence"/>
</dbReference>
<name>A0A240E0U4_9BURK</name>
<dbReference type="Gene3D" id="1.20.120.1080">
    <property type="match status" value="1"/>
</dbReference>
<dbReference type="InterPro" id="IPR010222">
    <property type="entry name" value="RNA_helicase_HrpA"/>
</dbReference>
<feature type="region of interest" description="Disordered" evidence="5">
    <location>
        <begin position="1"/>
        <end position="20"/>
    </location>
</feature>
<dbReference type="Pfam" id="PF00271">
    <property type="entry name" value="Helicase_C"/>
    <property type="match status" value="1"/>
</dbReference>
<evidence type="ECO:0000259" key="6">
    <source>
        <dbReference type="PROSITE" id="PS51192"/>
    </source>
</evidence>
<feature type="domain" description="Helicase C-terminal" evidence="7">
    <location>
        <begin position="248"/>
        <end position="422"/>
    </location>
</feature>
<dbReference type="GO" id="GO:0005524">
    <property type="term" value="F:ATP binding"/>
    <property type="evidence" value="ECO:0007669"/>
    <property type="project" value="UniProtKB-KW"/>
</dbReference>
<proteinExistence type="predicted"/>
<dbReference type="InterPro" id="IPR003593">
    <property type="entry name" value="AAA+_ATPase"/>
</dbReference>
<feature type="domain" description="Helicase ATP-binding" evidence="6">
    <location>
        <begin position="44"/>
        <end position="210"/>
    </location>
</feature>
<reference evidence="9" key="1">
    <citation type="submission" date="2017-08" db="EMBL/GenBank/DDBJ databases">
        <authorList>
            <person name="Varghese N."/>
            <person name="Submissions S."/>
        </authorList>
    </citation>
    <scope>NUCLEOTIDE SEQUENCE [LARGE SCALE GENOMIC DNA]</scope>
    <source>
        <strain evidence="9">AP-Melu-1000-B4</strain>
    </source>
</reference>
<evidence type="ECO:0000313" key="8">
    <source>
        <dbReference type="EMBL" id="SNX28480.1"/>
    </source>
</evidence>
<dbReference type="InterPro" id="IPR024590">
    <property type="entry name" value="HrpA_C"/>
</dbReference>
<evidence type="ECO:0000256" key="4">
    <source>
        <dbReference type="ARBA" id="ARBA00022840"/>
    </source>
</evidence>
<dbReference type="PANTHER" id="PTHR18934">
    <property type="entry name" value="ATP-DEPENDENT RNA HELICASE"/>
    <property type="match status" value="1"/>
</dbReference>
<dbReference type="OrthoDB" id="9805617at2"/>
<dbReference type="Gene3D" id="3.40.50.300">
    <property type="entry name" value="P-loop containing nucleotide triphosphate hydrolases"/>
    <property type="match status" value="2"/>
</dbReference>
<keyword evidence="9" id="KW-1185">Reference proteome</keyword>
<gene>
    <name evidence="8" type="ORF">SAMN06295945_0812</name>
</gene>
<dbReference type="CDD" id="cd18791">
    <property type="entry name" value="SF2_C_RHA"/>
    <property type="match status" value="1"/>
</dbReference>
<dbReference type="InterPro" id="IPR007502">
    <property type="entry name" value="Helicase-assoc_dom"/>
</dbReference>
<dbReference type="PROSITE" id="PS51192">
    <property type="entry name" value="HELICASE_ATP_BIND_1"/>
    <property type="match status" value="1"/>
</dbReference>
<dbReference type="InterPro" id="IPR011709">
    <property type="entry name" value="DEAD-box_helicase_OB_fold"/>
</dbReference>
<dbReference type="Pfam" id="PF11898">
    <property type="entry name" value="DUF3418"/>
    <property type="match status" value="1"/>
</dbReference>
<keyword evidence="2" id="KW-0378">Hydrolase</keyword>
<dbReference type="GO" id="GO:0016787">
    <property type="term" value="F:hydrolase activity"/>
    <property type="evidence" value="ECO:0007669"/>
    <property type="project" value="UniProtKB-KW"/>
</dbReference>
<dbReference type="SMART" id="SM00382">
    <property type="entry name" value="AAA"/>
    <property type="match status" value="1"/>
</dbReference>
<keyword evidence="4" id="KW-0067">ATP-binding</keyword>
<dbReference type="FunFam" id="1.20.120.1080:FF:000005">
    <property type="entry name" value="ATP-dependent helicase HrpA"/>
    <property type="match status" value="1"/>
</dbReference>
<dbReference type="SMART" id="SM00487">
    <property type="entry name" value="DEXDc"/>
    <property type="match status" value="1"/>
</dbReference>
<dbReference type="PANTHER" id="PTHR18934:SF99">
    <property type="entry name" value="ATP-DEPENDENT RNA HELICASE DHX37-RELATED"/>
    <property type="match status" value="1"/>
</dbReference>
<dbReference type="InterPro" id="IPR014001">
    <property type="entry name" value="Helicase_ATP-bd"/>
</dbReference>
<evidence type="ECO:0000256" key="3">
    <source>
        <dbReference type="ARBA" id="ARBA00022806"/>
    </source>
</evidence>
<accession>A0A240E0U4</accession>
<protein>
    <submittedName>
        <fullName evidence="8">ATP-dependent helicase HrpA</fullName>
    </submittedName>
</protein>
<evidence type="ECO:0000313" key="9">
    <source>
        <dbReference type="Proteomes" id="UP000218069"/>
    </source>
</evidence>
<dbReference type="SMART" id="SM00490">
    <property type="entry name" value="HELICc"/>
    <property type="match status" value="1"/>
</dbReference>
<dbReference type="GO" id="GO:0003724">
    <property type="term" value="F:RNA helicase activity"/>
    <property type="evidence" value="ECO:0007669"/>
    <property type="project" value="InterPro"/>
</dbReference>
<evidence type="ECO:0000259" key="7">
    <source>
        <dbReference type="PROSITE" id="PS51194"/>
    </source>
</evidence>
<dbReference type="PROSITE" id="PS51194">
    <property type="entry name" value="HELICASE_CTER"/>
    <property type="match status" value="1"/>
</dbReference>
<dbReference type="NCBIfam" id="TIGR01967">
    <property type="entry name" value="DEAH_box_HrpA"/>
    <property type="match status" value="1"/>
</dbReference>
<dbReference type="Pfam" id="PF21010">
    <property type="entry name" value="HA2_C"/>
    <property type="match status" value="1"/>
</dbReference>
<dbReference type="EMBL" id="OANS01000002">
    <property type="protein sequence ID" value="SNX28480.1"/>
    <property type="molecule type" value="Genomic_DNA"/>
</dbReference>
<organism evidence="8 9">
    <name type="scientific">Polynucleobacter meluiroseus</name>
    <dbReference type="NCBI Taxonomy" id="1938814"/>
    <lineage>
        <taxon>Bacteria</taxon>
        <taxon>Pseudomonadati</taxon>
        <taxon>Pseudomonadota</taxon>
        <taxon>Betaproteobacteria</taxon>
        <taxon>Burkholderiales</taxon>
        <taxon>Burkholderiaceae</taxon>
        <taxon>Polynucleobacter</taxon>
    </lineage>
</organism>
<dbReference type="InterPro" id="IPR027417">
    <property type="entry name" value="P-loop_NTPase"/>
</dbReference>